<evidence type="ECO:0000313" key="2">
    <source>
        <dbReference type="Proteomes" id="UP001157134"/>
    </source>
</evidence>
<gene>
    <name evidence="1" type="ORF">tloyanaT_30370</name>
</gene>
<comment type="caution">
    <text evidence="1">The sequence shown here is derived from an EMBL/GenBank/DDBJ whole genome shotgun (WGS) entry which is preliminary data.</text>
</comment>
<protein>
    <recommendedName>
        <fullName evidence="3">KfrA N-terminal DNA-binding domain-containing protein</fullName>
    </recommendedName>
</protein>
<name>A0ABQ6HGN2_9GAMM</name>
<dbReference type="Proteomes" id="UP001157134">
    <property type="component" value="Unassembled WGS sequence"/>
</dbReference>
<reference evidence="1 2" key="1">
    <citation type="submission" date="2023-03" db="EMBL/GenBank/DDBJ databases">
        <title>Thalassotalea loyana LMG 22536T draft genome sequence.</title>
        <authorList>
            <person name="Sawabe T."/>
        </authorList>
    </citation>
    <scope>NUCLEOTIDE SEQUENCE [LARGE SCALE GENOMIC DNA]</scope>
    <source>
        <strain evidence="1 2">LMG 22536</strain>
    </source>
</reference>
<accession>A0ABQ6HGN2</accession>
<proteinExistence type="predicted"/>
<evidence type="ECO:0000313" key="1">
    <source>
        <dbReference type="EMBL" id="GLX86784.1"/>
    </source>
</evidence>
<dbReference type="RefSeq" id="WP_284300161.1">
    <property type="nucleotide sequence ID" value="NZ_BSSV01000007.1"/>
</dbReference>
<evidence type="ECO:0008006" key="3">
    <source>
        <dbReference type="Google" id="ProtNLM"/>
    </source>
</evidence>
<sequence length="109" mass="12052">MTNIEEIIITANVLANQGKKPTVALVKARLTQNTPLPLIISTLKTWQHQSDYIAPKSAKNSDIKSKNKAANTDLSAQIEKAVSDAITPLIEEIIELKGHILRLEQKLEK</sequence>
<organism evidence="1 2">
    <name type="scientific">Thalassotalea loyana</name>
    <dbReference type="NCBI Taxonomy" id="280483"/>
    <lineage>
        <taxon>Bacteria</taxon>
        <taxon>Pseudomonadati</taxon>
        <taxon>Pseudomonadota</taxon>
        <taxon>Gammaproteobacteria</taxon>
        <taxon>Alteromonadales</taxon>
        <taxon>Colwelliaceae</taxon>
        <taxon>Thalassotalea</taxon>
    </lineage>
</organism>
<keyword evidence="2" id="KW-1185">Reference proteome</keyword>
<dbReference type="EMBL" id="BSSV01000007">
    <property type="protein sequence ID" value="GLX86784.1"/>
    <property type="molecule type" value="Genomic_DNA"/>
</dbReference>